<dbReference type="EMBL" id="HF935934">
    <property type="protein sequence ID" value="CCX32953.1"/>
    <property type="molecule type" value="Genomic_DNA"/>
</dbReference>
<evidence type="ECO:0000256" key="2">
    <source>
        <dbReference type="SAM" id="Phobius"/>
    </source>
</evidence>
<feature type="transmembrane region" description="Helical" evidence="2">
    <location>
        <begin position="125"/>
        <end position="149"/>
    </location>
</feature>
<reference evidence="3 4" key="1">
    <citation type="journal article" date="2013" name="PLoS Genet.">
        <title>The genome and development-dependent transcriptomes of Pyronema confluens: a window into fungal evolution.</title>
        <authorList>
            <person name="Traeger S."/>
            <person name="Altegoer F."/>
            <person name="Freitag M."/>
            <person name="Gabaldon T."/>
            <person name="Kempken F."/>
            <person name="Kumar A."/>
            <person name="Marcet-Houben M."/>
            <person name="Poggeler S."/>
            <person name="Stajich J.E."/>
            <person name="Nowrousian M."/>
        </authorList>
    </citation>
    <scope>NUCLEOTIDE SEQUENCE [LARGE SCALE GENOMIC DNA]</scope>
    <source>
        <strain evidence="4">CBS 100304</strain>
        <tissue evidence="3">Vegetative mycelium</tissue>
    </source>
</reference>
<evidence type="ECO:0000313" key="3">
    <source>
        <dbReference type="EMBL" id="CCX32953.1"/>
    </source>
</evidence>
<dbReference type="AlphaFoldDB" id="U4LLY8"/>
<keyword evidence="4" id="KW-1185">Reference proteome</keyword>
<feature type="transmembrane region" description="Helical" evidence="2">
    <location>
        <begin position="53"/>
        <end position="72"/>
    </location>
</feature>
<keyword evidence="2" id="KW-1133">Transmembrane helix</keyword>
<name>U4LLY8_PYROM</name>
<evidence type="ECO:0000313" key="4">
    <source>
        <dbReference type="Proteomes" id="UP000018144"/>
    </source>
</evidence>
<dbReference type="OrthoDB" id="10503946at2759"/>
<gene>
    <name evidence="3" type="ORF">PCON_13808</name>
</gene>
<sequence>MPRTSSISFLFSLLERTVALYIPLIQWLISFLIMISSSWAIFDYHKKYPTRPINPELILLLCSTVPYLLWFIQYLRRVYNAPSWYFICTDLGLVALYSAAAVLLGRRLWGIDNTPVIKDLRLLKGILGLVIGQGCFFCGTTMGRVCLVVEECRKQRRRKKRNRLAREAAQKERKWSEVTVGGASTTEELDWDGGLPELPV</sequence>
<feature type="region of interest" description="Disordered" evidence="1">
    <location>
        <begin position="169"/>
        <end position="200"/>
    </location>
</feature>
<organism evidence="3 4">
    <name type="scientific">Pyronema omphalodes (strain CBS 100304)</name>
    <name type="common">Pyronema confluens</name>
    <dbReference type="NCBI Taxonomy" id="1076935"/>
    <lineage>
        <taxon>Eukaryota</taxon>
        <taxon>Fungi</taxon>
        <taxon>Dikarya</taxon>
        <taxon>Ascomycota</taxon>
        <taxon>Pezizomycotina</taxon>
        <taxon>Pezizomycetes</taxon>
        <taxon>Pezizales</taxon>
        <taxon>Pyronemataceae</taxon>
        <taxon>Pyronema</taxon>
    </lineage>
</organism>
<dbReference type="Proteomes" id="UP000018144">
    <property type="component" value="Unassembled WGS sequence"/>
</dbReference>
<keyword evidence="2" id="KW-0812">Transmembrane</keyword>
<feature type="transmembrane region" description="Helical" evidence="2">
    <location>
        <begin position="20"/>
        <end position="41"/>
    </location>
</feature>
<proteinExistence type="predicted"/>
<feature type="transmembrane region" description="Helical" evidence="2">
    <location>
        <begin position="84"/>
        <end position="105"/>
    </location>
</feature>
<protein>
    <submittedName>
        <fullName evidence="3">Uncharacterized protein</fullName>
    </submittedName>
</protein>
<accession>U4LLY8</accession>
<keyword evidence="2" id="KW-0472">Membrane</keyword>
<evidence type="ECO:0000256" key="1">
    <source>
        <dbReference type="SAM" id="MobiDB-lite"/>
    </source>
</evidence>